<evidence type="ECO:0000256" key="2">
    <source>
        <dbReference type="SAM" id="MobiDB-lite"/>
    </source>
</evidence>
<evidence type="ECO:0000313" key="3">
    <source>
        <dbReference type="EMBL" id="SPD15460.1"/>
    </source>
</evidence>
<organism evidence="3">
    <name type="scientific">Fagus sylvatica</name>
    <name type="common">Beechnut</name>
    <dbReference type="NCBI Taxonomy" id="28930"/>
    <lineage>
        <taxon>Eukaryota</taxon>
        <taxon>Viridiplantae</taxon>
        <taxon>Streptophyta</taxon>
        <taxon>Embryophyta</taxon>
        <taxon>Tracheophyta</taxon>
        <taxon>Spermatophyta</taxon>
        <taxon>Magnoliopsida</taxon>
        <taxon>eudicotyledons</taxon>
        <taxon>Gunneridae</taxon>
        <taxon>Pentapetalae</taxon>
        <taxon>rosids</taxon>
        <taxon>fabids</taxon>
        <taxon>Fagales</taxon>
        <taxon>Fagaceae</taxon>
        <taxon>Fagus</taxon>
    </lineage>
</organism>
<accession>A0A2N9HUL3</accession>
<feature type="compositionally biased region" description="Basic and acidic residues" evidence="2">
    <location>
        <begin position="334"/>
        <end position="357"/>
    </location>
</feature>
<sequence length="404" mass="45366">MASKLARLVNSEDSMVRFRQIYQVPPSVLLTYCHSDNLLVINRDELLIPVMAIVEGGFQQGYDKDYLRVSGEWFTGGSACRSSYGYPDPTRIEVDRKQVDIELVKRVLSTNICVDQRGEPRSVPLLLRYEPQVRSFLEGPTVPRSQVVEAKPSVLYVAQPAEVELPQDHPDLIPSGQVCEMAPPINPFKLMEVSAQVAHGLAFASCLPGDMKQWAGRQSGPIFRHITRSLMMATQGVLSMEARVFRLTEKLQKKDAEHEKNMSEVLENAANNYKTLEDEHFKNINIMKEAEERARTEEAKRVQMEMELTGMQEKMKKLESECLLLIGKAHEEGREEGMAKGKELGKEGAMKKAGLKDSEDEADEGDDEDEGTDDEQEEKDQLPESSQPELIDQMADVPGQPPSS</sequence>
<proteinExistence type="predicted"/>
<gene>
    <name evidence="3" type="ORF">FSB_LOCUS43342</name>
</gene>
<feature type="region of interest" description="Disordered" evidence="2">
    <location>
        <begin position="334"/>
        <end position="404"/>
    </location>
</feature>
<feature type="coiled-coil region" evidence="1">
    <location>
        <begin position="259"/>
        <end position="321"/>
    </location>
</feature>
<dbReference type="AlphaFoldDB" id="A0A2N9HUL3"/>
<protein>
    <submittedName>
        <fullName evidence="3">Uncharacterized protein</fullName>
    </submittedName>
</protein>
<feature type="compositionally biased region" description="Acidic residues" evidence="2">
    <location>
        <begin position="358"/>
        <end position="378"/>
    </location>
</feature>
<evidence type="ECO:0000256" key="1">
    <source>
        <dbReference type="SAM" id="Coils"/>
    </source>
</evidence>
<keyword evidence="1" id="KW-0175">Coiled coil</keyword>
<reference evidence="3" key="1">
    <citation type="submission" date="2018-02" db="EMBL/GenBank/DDBJ databases">
        <authorList>
            <person name="Cohen D.B."/>
            <person name="Kent A.D."/>
        </authorList>
    </citation>
    <scope>NUCLEOTIDE SEQUENCE</scope>
</reference>
<dbReference type="EMBL" id="OIVN01004106">
    <property type="protein sequence ID" value="SPD15460.1"/>
    <property type="molecule type" value="Genomic_DNA"/>
</dbReference>
<name>A0A2N9HUL3_FAGSY</name>